<dbReference type="InterPro" id="IPR004841">
    <property type="entry name" value="AA-permease/SLC12A_dom"/>
</dbReference>
<feature type="transmembrane region" description="Helical" evidence="5">
    <location>
        <begin position="55"/>
        <end position="78"/>
    </location>
</feature>
<feature type="non-terminal residue" evidence="7">
    <location>
        <position position="1"/>
    </location>
</feature>
<sequence>VGRGQRGAAPTLAIVVLANGITLITALSVSAVATNMRVGSGGPYYIISRSLGLEIGGALGLPLFLSQALSVTLYSFGLAESLRFVWPEVPVPMVAAATILVAARTRAR</sequence>
<organism evidence="7">
    <name type="scientific">marine metagenome</name>
    <dbReference type="NCBI Taxonomy" id="408172"/>
    <lineage>
        <taxon>unclassified sequences</taxon>
        <taxon>metagenomes</taxon>
        <taxon>ecological metagenomes</taxon>
    </lineage>
</organism>
<keyword evidence="2 5" id="KW-0812">Transmembrane</keyword>
<accession>A0A382QEI8</accession>
<proteinExistence type="predicted"/>
<feature type="transmembrane region" description="Helical" evidence="5">
    <location>
        <begin position="12"/>
        <end position="34"/>
    </location>
</feature>
<evidence type="ECO:0000256" key="2">
    <source>
        <dbReference type="ARBA" id="ARBA00022692"/>
    </source>
</evidence>
<dbReference type="AlphaFoldDB" id="A0A382QEI8"/>
<gene>
    <name evidence="7" type="ORF">METZ01_LOCUS336833</name>
</gene>
<keyword evidence="4 5" id="KW-0472">Membrane</keyword>
<dbReference type="PANTHER" id="PTHR11827">
    <property type="entry name" value="SOLUTE CARRIER FAMILY 12, CATION COTRANSPORTERS"/>
    <property type="match status" value="1"/>
</dbReference>
<evidence type="ECO:0000256" key="3">
    <source>
        <dbReference type="ARBA" id="ARBA00022989"/>
    </source>
</evidence>
<evidence type="ECO:0000256" key="4">
    <source>
        <dbReference type="ARBA" id="ARBA00023136"/>
    </source>
</evidence>
<feature type="domain" description="Amino acid permease/ SLC12A" evidence="6">
    <location>
        <begin position="6"/>
        <end position="100"/>
    </location>
</feature>
<comment type="subcellular location">
    <subcellularLocation>
        <location evidence="1">Membrane</location>
        <topology evidence="1">Multi-pass membrane protein</topology>
    </subcellularLocation>
</comment>
<keyword evidence="3 5" id="KW-1133">Transmembrane helix</keyword>
<evidence type="ECO:0000256" key="5">
    <source>
        <dbReference type="SAM" id="Phobius"/>
    </source>
</evidence>
<reference evidence="7" key="1">
    <citation type="submission" date="2018-05" db="EMBL/GenBank/DDBJ databases">
        <authorList>
            <person name="Lanie J.A."/>
            <person name="Ng W.-L."/>
            <person name="Kazmierczak K.M."/>
            <person name="Andrzejewski T.M."/>
            <person name="Davidsen T.M."/>
            <person name="Wayne K.J."/>
            <person name="Tettelin H."/>
            <person name="Glass J.I."/>
            <person name="Rusch D."/>
            <person name="Podicherti R."/>
            <person name="Tsui H.-C.T."/>
            <person name="Winkler M.E."/>
        </authorList>
    </citation>
    <scope>NUCLEOTIDE SEQUENCE</scope>
</reference>
<feature type="transmembrane region" description="Helical" evidence="5">
    <location>
        <begin position="84"/>
        <end position="103"/>
    </location>
</feature>
<dbReference type="GO" id="GO:0016020">
    <property type="term" value="C:membrane"/>
    <property type="evidence" value="ECO:0007669"/>
    <property type="project" value="UniProtKB-SubCell"/>
</dbReference>
<dbReference type="Pfam" id="PF00324">
    <property type="entry name" value="AA_permease"/>
    <property type="match status" value="1"/>
</dbReference>
<dbReference type="PANTHER" id="PTHR11827:SF72">
    <property type="entry name" value="GH08340P"/>
    <property type="match status" value="1"/>
</dbReference>
<dbReference type="Gene3D" id="1.20.1740.10">
    <property type="entry name" value="Amino acid/polyamine transporter I"/>
    <property type="match status" value="1"/>
</dbReference>
<dbReference type="GO" id="GO:0015377">
    <property type="term" value="F:chloride:monoatomic cation symporter activity"/>
    <property type="evidence" value="ECO:0007669"/>
    <property type="project" value="InterPro"/>
</dbReference>
<evidence type="ECO:0000259" key="6">
    <source>
        <dbReference type="Pfam" id="PF00324"/>
    </source>
</evidence>
<evidence type="ECO:0000313" key="7">
    <source>
        <dbReference type="EMBL" id="SVC83979.1"/>
    </source>
</evidence>
<dbReference type="EMBL" id="UINC01113990">
    <property type="protein sequence ID" value="SVC83979.1"/>
    <property type="molecule type" value="Genomic_DNA"/>
</dbReference>
<evidence type="ECO:0000256" key="1">
    <source>
        <dbReference type="ARBA" id="ARBA00004141"/>
    </source>
</evidence>
<protein>
    <recommendedName>
        <fullName evidence="6">Amino acid permease/ SLC12A domain-containing protein</fullName>
    </recommendedName>
</protein>
<dbReference type="InterPro" id="IPR004842">
    <property type="entry name" value="SLC12A_fam"/>
</dbReference>
<name>A0A382QEI8_9ZZZZ</name>